<feature type="chain" id="PRO_5011916158" description="Snake toxin/toxin-like domain-containing protein" evidence="1">
    <location>
        <begin position="24"/>
        <end position="121"/>
    </location>
</feature>
<comment type="caution">
    <text evidence="3">The sequence shown here is derived from an EMBL/GenBank/DDBJ whole genome shotgun (WGS) entry which is preliminary data.</text>
</comment>
<evidence type="ECO:0008006" key="5">
    <source>
        <dbReference type="Google" id="ProtNLM"/>
    </source>
</evidence>
<gene>
    <name evidence="3" type="ORF">BOX15_Mlig008030g1</name>
    <name evidence="2" type="ORF">BOX15_Mlig012958g1</name>
</gene>
<keyword evidence="1" id="KW-0732">Signal</keyword>
<dbReference type="EMBL" id="NIVC01001051">
    <property type="protein sequence ID" value="PAA72919.1"/>
    <property type="molecule type" value="Genomic_DNA"/>
</dbReference>
<evidence type="ECO:0000313" key="3">
    <source>
        <dbReference type="EMBL" id="PAA78707.1"/>
    </source>
</evidence>
<protein>
    <recommendedName>
        <fullName evidence="5">Snake toxin/toxin-like domain-containing protein</fullName>
    </recommendedName>
</protein>
<reference evidence="3 4" key="1">
    <citation type="submission" date="2017-06" db="EMBL/GenBank/DDBJ databases">
        <title>A platform for efficient transgenesis in Macrostomum lignano, a flatworm model organism for stem cell research.</title>
        <authorList>
            <person name="Berezikov E."/>
        </authorList>
    </citation>
    <scope>NUCLEOTIDE SEQUENCE [LARGE SCALE GENOMIC DNA]</scope>
    <source>
        <strain evidence="3">DV1</strain>
        <tissue evidence="3">Whole organism</tissue>
    </source>
</reference>
<evidence type="ECO:0000313" key="2">
    <source>
        <dbReference type="EMBL" id="PAA72919.1"/>
    </source>
</evidence>
<evidence type="ECO:0000313" key="4">
    <source>
        <dbReference type="Proteomes" id="UP000215902"/>
    </source>
</evidence>
<dbReference type="Proteomes" id="UP000215902">
    <property type="component" value="Unassembled WGS sequence"/>
</dbReference>
<feature type="signal peptide" evidence="1">
    <location>
        <begin position="1"/>
        <end position="23"/>
    </location>
</feature>
<proteinExistence type="predicted"/>
<sequence>MNAKLVTILLILEVAALQTAVHANVQCYTCTACSDTFTRSENSVSTSCIYCGKTKSVNAASRTCLDTCTKSVDSDGNGLYCCNDKDLCNSASGTKSDYRGLMTGLLGATATAVVGRLIATF</sequence>
<accession>A0A267G048</accession>
<evidence type="ECO:0000256" key="1">
    <source>
        <dbReference type="SAM" id="SignalP"/>
    </source>
</evidence>
<keyword evidence="4" id="KW-1185">Reference proteome</keyword>
<organism evidence="3 4">
    <name type="scientific">Macrostomum lignano</name>
    <dbReference type="NCBI Taxonomy" id="282301"/>
    <lineage>
        <taxon>Eukaryota</taxon>
        <taxon>Metazoa</taxon>
        <taxon>Spiralia</taxon>
        <taxon>Lophotrochozoa</taxon>
        <taxon>Platyhelminthes</taxon>
        <taxon>Rhabditophora</taxon>
        <taxon>Macrostomorpha</taxon>
        <taxon>Macrostomida</taxon>
        <taxon>Macrostomidae</taxon>
        <taxon>Macrostomum</taxon>
    </lineage>
</organism>
<dbReference type="AlphaFoldDB" id="A0A267G048"/>
<dbReference type="EMBL" id="NIVC01000671">
    <property type="protein sequence ID" value="PAA78707.1"/>
    <property type="molecule type" value="Genomic_DNA"/>
</dbReference>
<name>A0A267G048_9PLAT</name>